<accession>A0AAE1IZ34</accession>
<dbReference type="PANTHER" id="PTHR46354">
    <property type="entry name" value="DOG1 DOMAIN-CONTAINING PROTEIN"/>
    <property type="match status" value="1"/>
</dbReference>
<dbReference type="GO" id="GO:0043565">
    <property type="term" value="F:sequence-specific DNA binding"/>
    <property type="evidence" value="ECO:0007669"/>
    <property type="project" value="InterPro"/>
</dbReference>
<evidence type="ECO:0000313" key="4">
    <source>
        <dbReference type="Proteomes" id="UP001293593"/>
    </source>
</evidence>
<feature type="coiled-coil region" evidence="1">
    <location>
        <begin position="113"/>
        <end position="151"/>
    </location>
</feature>
<evidence type="ECO:0000259" key="2">
    <source>
        <dbReference type="PROSITE" id="PS51806"/>
    </source>
</evidence>
<proteinExistence type="predicted"/>
<dbReference type="InterPro" id="IPR051886">
    <property type="entry name" value="Seed_Dev/Stress_Resp_Reg"/>
</dbReference>
<dbReference type="PANTHER" id="PTHR46354:SF2">
    <property type="entry name" value="PROTEIN DOG1-LIKE 4"/>
    <property type="match status" value="1"/>
</dbReference>
<dbReference type="Pfam" id="PF14144">
    <property type="entry name" value="DOG1"/>
    <property type="match status" value="1"/>
</dbReference>
<dbReference type="PROSITE" id="PS51806">
    <property type="entry name" value="DOG1"/>
    <property type="match status" value="1"/>
</dbReference>
<keyword evidence="1" id="KW-0175">Coiled coil</keyword>
<evidence type="ECO:0000313" key="3">
    <source>
        <dbReference type="EMBL" id="KAK4259577.1"/>
    </source>
</evidence>
<feature type="domain" description="DOG1" evidence="2">
    <location>
        <begin position="6"/>
        <end position="231"/>
    </location>
</feature>
<dbReference type="AlphaFoldDB" id="A0AAE1IZ34"/>
<sequence length="245" mass="28373">MKSQVQHRFHDFHHTWLSKLEEILHHLLHRTQMVALTHQNDVVNLQHLVNTTTAHIKHYYTVKWAEAREDVLPFFAPTWLTPLENACSWITGWKPSMVFRLLRSLQTSSFGVSEEQARKIEQLRMRMRMEEEKVEREMERLQMSLADHKMVELAKHSSRALAAEGEVEVAAAVKGLLDGLERTMKGADCVRLKTLKGVLDVLTPLQCVEFLAAVLAQQLRLTQWGTKKTDMLHVPRFNEPRPAIN</sequence>
<comment type="caution">
    <text evidence="3">The sequence shown here is derived from an EMBL/GenBank/DDBJ whole genome shotgun (WGS) entry which is preliminary data.</text>
</comment>
<keyword evidence="4" id="KW-1185">Reference proteome</keyword>
<protein>
    <recommendedName>
        <fullName evidence="2">DOG1 domain-containing protein</fullName>
    </recommendedName>
</protein>
<gene>
    <name evidence="3" type="ORF">QN277_005894</name>
</gene>
<dbReference type="Proteomes" id="UP001293593">
    <property type="component" value="Unassembled WGS sequence"/>
</dbReference>
<reference evidence="3" key="1">
    <citation type="submission" date="2023-10" db="EMBL/GenBank/DDBJ databases">
        <title>Chromosome-level genome of the transformable northern wattle, Acacia crassicarpa.</title>
        <authorList>
            <person name="Massaro I."/>
            <person name="Sinha N.R."/>
            <person name="Poethig S."/>
            <person name="Leichty A.R."/>
        </authorList>
    </citation>
    <scope>NUCLEOTIDE SEQUENCE</scope>
    <source>
        <strain evidence="3">Acra3RX</strain>
        <tissue evidence="3">Leaf</tissue>
    </source>
</reference>
<dbReference type="InterPro" id="IPR025422">
    <property type="entry name" value="TGA_domain"/>
</dbReference>
<evidence type="ECO:0000256" key="1">
    <source>
        <dbReference type="SAM" id="Coils"/>
    </source>
</evidence>
<name>A0AAE1IZ34_9FABA</name>
<dbReference type="GO" id="GO:0006351">
    <property type="term" value="P:DNA-templated transcription"/>
    <property type="evidence" value="ECO:0007669"/>
    <property type="project" value="InterPro"/>
</dbReference>
<dbReference type="EMBL" id="JAWXYG010000011">
    <property type="protein sequence ID" value="KAK4259577.1"/>
    <property type="molecule type" value="Genomic_DNA"/>
</dbReference>
<organism evidence="3 4">
    <name type="scientific">Acacia crassicarpa</name>
    <name type="common">northern wattle</name>
    <dbReference type="NCBI Taxonomy" id="499986"/>
    <lineage>
        <taxon>Eukaryota</taxon>
        <taxon>Viridiplantae</taxon>
        <taxon>Streptophyta</taxon>
        <taxon>Embryophyta</taxon>
        <taxon>Tracheophyta</taxon>
        <taxon>Spermatophyta</taxon>
        <taxon>Magnoliopsida</taxon>
        <taxon>eudicotyledons</taxon>
        <taxon>Gunneridae</taxon>
        <taxon>Pentapetalae</taxon>
        <taxon>rosids</taxon>
        <taxon>fabids</taxon>
        <taxon>Fabales</taxon>
        <taxon>Fabaceae</taxon>
        <taxon>Caesalpinioideae</taxon>
        <taxon>mimosoid clade</taxon>
        <taxon>Acacieae</taxon>
        <taxon>Acacia</taxon>
    </lineage>
</organism>